<feature type="compositionally biased region" description="Basic and acidic residues" evidence="1">
    <location>
        <begin position="506"/>
        <end position="515"/>
    </location>
</feature>
<feature type="region of interest" description="Disordered" evidence="1">
    <location>
        <begin position="1309"/>
        <end position="1483"/>
    </location>
</feature>
<feature type="region of interest" description="Disordered" evidence="1">
    <location>
        <begin position="2209"/>
        <end position="2345"/>
    </location>
</feature>
<sequence>MLRPEAFRNFSPGPSGEDDDSCIGPYRMLSPLPDHPHCAPPSHLSRMQKGPCRSAHLSSPIHPHTANKPGCHSGYGASRSFCTLSVPPTTRAANSGGYTDLPYTVQSPGPLSGFSTTASYYPAPVRHSSKEPSYCTGGLRGPYSTRLSSEEIYACVDGGQPPFPRVPKPGAEGREDASSFETSTDNFTFQAFGTGNTGRVSVVSLDLDPFSRATMLTKSRKGSGEGQSDRRVHRGLGTAVSGRGGKKFSLRKKADDSKQDDSRIMMATTPPQLALVEQEAAGERRRSPGSEEGSQAKANGHLFPYKDIAWMSLQGNPHYAVAPEGTSMSLRLRQGAGGDVRNSGTAQKSRGSEEKGNEIDGWNDSNTSSVSRVQANNLQWARQPSGSPAGKNNFSSCGCNSSPADGEECEFEGYTSPRRKSKPHSAASPTTPVSFSSMSPGCPFSRRPVVARTSSAVSPERAYKGGGAFWNQRESRERVPTRSPVTLQVPGGEQPKRMTAGPSLPLERRERRPKSSDYTTESIGSLRAKQGGRPRSKVILPSGPGTRGREIPARQQLSRTPPPGGLRTSDCVHKDGQQKTLHPVSVQGRLSTQRSGTLAARDSRALSHHNVTREKDPCWKRCDQMQVSHSYHQQQNPSLRPQGVFSDEDGGSPPFSSYTLDAQYPDSAISLERERQLFDLSFTHGLHTQRKEAMTTALGPRSYHTNWATEGDLRPHFSRDPSAAPRSKPRGPSPPSDCRIPGPGSYRPQGNHSCRSRSPMSPHITSVSPRPSSRCPHSGSVRRGHSNPAEETHESQSSEAVMACSPKSSTSRQGGGRGGKGGVIGRERGTGGTRTLKGKTFRVATRKVNDSATRTAKDFRAGSGSTERIRSPQASLVRQSARLPSRSPGMRGENSADIGPQYHEVYPHGHSEDKRRHVRREGEPGGFREMCCEMKGLGGRKHDDGEYPGSPESLLSQEQREREIAAYWGGGWKGDLPSTMISDTGFAFAQSRVSPYFPFPRESPQSHLYSREQGRRGPSASPGRSSCQGDREAESCRMISAAVSASSFPTFEELQARREVMVGKTDHTIVKNDKVTQERYHFPMESQSPRDSPPPTVGHASEERDSRYVTRAHKALSSPGELKTRSHSPAKRGGRPEHHHISGDPSHQSYLPQQPHQICSKGTTTSQENLDARKVPPHYQSIPPEYAEAGESLEPSQHLLRRALEEMLQEARLRQQESQSFLHAQQLQGKLQRELRGHLEMQLAQVARAQEQLQTHLALARAQGNAGENGVLLAECVEQLRLEVVREGERQRQLLRKHQMLLEEEERQTRLWQRDTNGGTAPDQSIDKTDRDLRETPQRSQGLEDISDVCSRTGGRFLETSAGQRDGTGRRDSSPSVKGHGIRHTEDDNREKEEENQRPLSHLCSPSFPQVSHTSSSPTLGSHSRGRSRERLPRPLSSAATSVPAMRRGSSEFEEETQDCDRRASIGAIGHPTSRGRQPSAVLQKESGDIHRPLHQERGLERSPATSQMSTLKHGGGQDPQRVAYSGGDGVGRCEHCTPQMQWIQRERLRLAREKQILHQQMVEHQELSRAPQVGAHTSQGLRSTTGQDTTSGASSEQGGQGACSGLSLEARQENRRAYAPSCRPKKLGYTPPATPKSSANTVRKSNQRLSKPRTGSSGSSSLPQTEQVPTMQLASMTGCKSGRTVRTGMVTVKATRQGIAAVQGKAEPVVANSKVVIGMLDKGSSQCPSVSSAEGAGRAAIVRGASGTGDVSATPRGDSDSARKRTPLQSQRLARQRLCEQKRLEQKAAAAAAAELQRKRENLLKLSEERRRRLEQHLSRQNSGGRGRARLRGKTHVSHHDTGKAEGRPASPSSSATGVDQSVRGEPQVTSVLRKDEVVKTSKSGSSCQFARETLGPAMVSSTSPSASSTKQRICVEEPRQKSPELSHGGGVVGQEGEKRESRTDGRGSDMGDVRPCSLTPGPWISADSGKATEGGSDVCRLASGLSVSLQNSGVCPGCTGLRRFLSHPSLHSTSSAFAANTVNRSHIPVPSRCVCHHHGSHGNAAASPPLTSDDVTGKREQQRDGFVSNPSSFSHQTHHNDPNVYISRGVGTQGTSSQPPVFLPCSVGQHMAPGGCAYRGDVCPYRNVVSLPHTCTSMIPGKGVPTPSTAHVVFFTPAGPAIGLCSHGEFRPPQGLLTPCHLSRTPGVGEGTCARCACGRALTQPPGEIRTERAENAKTEKEAAEEKEQEGQVWQSKQRVSPRRQDSPKVSERESFPVVTAADPENSRGEKKGGLVNSSPRKIPGQECLLRAVAERRKLESEPSHIRPAGVTEGPMTPERQSPVSSAAAASSMPRSEDEAALAARQARFELERQMTERLLAKMRQTRSQPQRQSPAEVACRADSQAKGTTTPSFRASSHPSHIDSSRHEGGRRSSIEEGEIVLDAVTQKTFVALSSPSTPVHGESGRVSVPLLEFHEVSVKPLMTTPDCREGASLELENSPEYPSPQSASKFLDAATSPVQVLHPSSSSRFRSCPSPCTRTQSSSYRVHPPLRGIREGEEESISERREREEADIRSPMERNQRCHQQVISPRGRGGGVLDDSTVNERGTGPRVSGRHVDICTGVPTYSLVSREIPLTSSDLASTTRHHSSSPRFVRRSYINEQESKMVRDRALSPVMVLSPRGHHNGEKQQYRSISCFPRLQPVDPRETTRAAPLPPHRRPPVISSVPYREPTVAQHLSFSSPRSSSAVPRLSSNSSLLNTAQPDVSPSVKSAPNFPARTGELSSPPALRPTRGTDLHSTSPATTRRLLRSPKSATSALASDLRNVSPCLSICQGAKSGNFNERSSAPLKVTDLRDGVSSRDSPTRHELFNTNVPLPSSCSSSDTKTHLTRASVPQQSSSAVTAHQGKSSGGLLQPTPSMSLSSPEALVSRLAAASKKCSTKQDLLKEMLKEICEIVREEAAQGNAPELALLRGVTGQDDSVEGAQGMMMNATALSVSKTLGASVTSSGGRCSENQEKYEKIETVVSQQEERFLSSYSQDLSPGMLCTSGKKGDEDEKNIHPRVQPSPSSTGMHASGRLLSSRSPMGLAGNFHESEKQDPRVLAGSKDVGMIGRSDSSSLGSSLRRSQLSSSLKEDEVFHPTGSPNALNPPPSSLSSSFRRAQDNRPGALSSSLFSRPASPKFRTPPLSPFPISAGVFSSSLSSPIGQEGSPSLGLAPSALSGGAVHQEEKKLEGGHIKSIREKKKQLPAALQPGALRSPRSPRPARHYSMSPPTNPISPVSEALSALKKTVPPDDVQKQEELVAAVVNAVMDKWRQEYGLLPVARGSREGQKKNKERSASEGEATDQVSEIEEKFFGRSVDEEEPGTTKEKSGKSKVRETCHLSGDLLGISAPVECECRSDGDKREVLQANKDSRRMKDRSPTFLCASSASSPRVDTPHLSNQGVDRRAATPREQLSASGSPVGNRSPSRSPFIFSSTCAEHPRSLSPTYRQQLPAFPRSISPPSHQKVQEGVKLQCPSSPRIDNFGVPLRHEKKEDMYRPENLPCAAAPDRAKQTAIVTAVCREAVALAFLGSPRDGRKGLMSPSSVQGEELSISGAVTLSPVPSVKSPAASCAEDRGQCRVVDSYADRNRTAEKTKDEVPDAKAKGAGGVSMRHGEGALCAEDGKKESPVRAKRGSPREGISIVTASHEVSLEPGEVTETSCMRVEETCVAVQRKRIEEGDGKRGDKGEVKDTSSLILAQLDEDRRRTPEFVDNISRRGNEEAVDGQRLSSMPCTHPSVVPAPSETKKEGMPHLRGSSSLSPPYNSHPSPWPQLAPIALSPTNKDGRSNGDVQQLADLEPGIDQKIDPTGRVPGSAFRVASLSPKREYGKPTALDKQAVSPSYAGGLHSPTDKRPRGSSVQRREKQSSESPLTSPRSVSPISPSHPAAVVPPTRVRHSAPSSPRSEREEVQLSSLAPTSRLISSPREADSSTAHRREIPPGICSPSSPSVALLSPCSRGQQQRSGVFASFETRQQAALLSPFLALPLDRRRGTWGRS</sequence>
<feature type="region of interest" description="Disordered" evidence="1">
    <location>
        <begin position="2506"/>
        <end position="2599"/>
    </location>
</feature>
<feature type="compositionally biased region" description="Basic and acidic residues" evidence="1">
    <location>
        <begin position="2295"/>
        <end position="2307"/>
    </location>
</feature>
<feature type="compositionally biased region" description="Polar residues" evidence="1">
    <location>
        <begin position="2388"/>
        <end position="2402"/>
    </location>
</feature>
<feature type="compositionally biased region" description="Basic and acidic residues" evidence="1">
    <location>
        <begin position="1915"/>
        <end position="1926"/>
    </location>
</feature>
<feature type="compositionally biased region" description="Basic and acidic residues" evidence="1">
    <location>
        <begin position="3309"/>
        <end position="3323"/>
    </location>
</feature>
<feature type="compositionally biased region" description="Basic residues" evidence="1">
    <location>
        <begin position="1828"/>
        <end position="1838"/>
    </location>
</feature>
<feature type="compositionally biased region" description="Polar residues" evidence="1">
    <location>
        <begin position="3409"/>
        <end position="3427"/>
    </location>
</feature>
<feature type="region of interest" description="Disordered" evidence="1">
    <location>
        <begin position="3704"/>
        <end position="3987"/>
    </location>
</feature>
<feature type="region of interest" description="Disordered" evidence="1">
    <location>
        <begin position="37"/>
        <end position="56"/>
    </location>
</feature>
<protein>
    <submittedName>
        <fullName evidence="2">Uncharacterized protein</fullName>
    </submittedName>
</protein>
<feature type="region of interest" description="Disordered" evidence="1">
    <location>
        <begin position="1566"/>
        <end position="1681"/>
    </location>
</feature>
<feature type="compositionally biased region" description="Basic and acidic residues" evidence="1">
    <location>
        <begin position="2545"/>
        <end position="2564"/>
    </location>
</feature>
<feature type="compositionally biased region" description="Polar residues" evidence="1">
    <location>
        <begin position="629"/>
        <end position="639"/>
    </location>
</feature>
<dbReference type="EMBL" id="MIGC01007021">
    <property type="protein sequence ID" value="PHJ15914.1"/>
    <property type="molecule type" value="Genomic_DNA"/>
</dbReference>
<feature type="compositionally biased region" description="Basic and acidic residues" evidence="1">
    <location>
        <begin position="3334"/>
        <end position="3361"/>
    </location>
</feature>
<feature type="compositionally biased region" description="Polar residues" evidence="1">
    <location>
        <begin position="2852"/>
        <end position="2866"/>
    </location>
</feature>
<feature type="region of interest" description="Disordered" evidence="1">
    <location>
        <begin position="2040"/>
        <end position="2097"/>
    </location>
</feature>
<feature type="compositionally biased region" description="Gly residues" evidence="1">
    <location>
        <begin position="813"/>
        <end position="824"/>
    </location>
</feature>
<feature type="region of interest" description="Disordered" evidence="1">
    <location>
        <begin position="3478"/>
        <end position="3510"/>
    </location>
</feature>
<feature type="region of interest" description="Disordered" evidence="1">
    <location>
        <begin position="1815"/>
        <end position="1973"/>
    </location>
</feature>
<feature type="compositionally biased region" description="Basic and acidic residues" evidence="1">
    <location>
        <begin position="3209"/>
        <end position="3223"/>
    </location>
</feature>
<feature type="compositionally biased region" description="Basic and acidic residues" evidence="1">
    <location>
        <begin position="1937"/>
        <end position="1954"/>
    </location>
</feature>
<dbReference type="VEuPathDB" id="ToxoDB:CSUI_010272"/>
<feature type="compositionally biased region" description="Low complexity" evidence="1">
    <location>
        <begin position="1016"/>
        <end position="1026"/>
    </location>
</feature>
<feature type="compositionally biased region" description="Polar residues" evidence="1">
    <location>
        <begin position="3936"/>
        <end position="3947"/>
    </location>
</feature>
<feature type="compositionally biased region" description="Low complexity" evidence="1">
    <location>
        <begin position="3192"/>
        <end position="3207"/>
    </location>
</feature>
<feature type="compositionally biased region" description="Basic and acidic residues" evidence="1">
    <location>
        <begin position="252"/>
        <end position="263"/>
    </location>
</feature>
<feature type="region of interest" description="Disordered" evidence="1">
    <location>
        <begin position="588"/>
        <end position="609"/>
    </location>
</feature>
<feature type="region of interest" description="Disordered" evidence="1">
    <location>
        <begin position="216"/>
        <end position="298"/>
    </location>
</feature>
<name>A0A2C6KHP0_9APIC</name>
<dbReference type="Proteomes" id="UP000221165">
    <property type="component" value="Unassembled WGS sequence"/>
</dbReference>
<feature type="compositionally biased region" description="Basic and acidic residues" evidence="1">
    <location>
        <begin position="3727"/>
        <end position="3746"/>
    </location>
</feature>
<feature type="region of interest" description="Disordered" evidence="1">
    <location>
        <begin position="2360"/>
        <end position="2422"/>
    </location>
</feature>
<feature type="compositionally biased region" description="Basic and acidic residues" evidence="1">
    <location>
        <begin position="2403"/>
        <end position="2418"/>
    </location>
</feature>
<feature type="compositionally biased region" description="Polar residues" evidence="1">
    <location>
        <begin position="2740"/>
        <end position="2754"/>
    </location>
</feature>
<feature type="compositionally biased region" description="Basic and acidic residues" evidence="1">
    <location>
        <begin position="1325"/>
        <end position="1337"/>
    </location>
</feature>
<evidence type="ECO:0000256" key="1">
    <source>
        <dbReference type="SAM" id="MobiDB-lite"/>
    </source>
</evidence>
<feature type="compositionally biased region" description="Polar residues" evidence="1">
    <location>
        <begin position="1852"/>
        <end position="1861"/>
    </location>
</feature>
<reference evidence="2 3" key="1">
    <citation type="journal article" date="2017" name="Int. J. Parasitol.">
        <title>The genome of the protozoan parasite Cystoisospora suis and a reverse vaccinology approach to identify vaccine candidates.</title>
        <authorList>
            <person name="Palmieri N."/>
            <person name="Shrestha A."/>
            <person name="Ruttkowski B."/>
            <person name="Beck T."/>
            <person name="Vogl C."/>
            <person name="Tomley F."/>
            <person name="Blake D.P."/>
            <person name="Joachim A."/>
        </authorList>
    </citation>
    <scope>NUCLEOTIDE SEQUENCE [LARGE SCALE GENOMIC DNA]</scope>
    <source>
        <strain evidence="2 3">Wien I</strain>
    </source>
</reference>
<feature type="compositionally biased region" description="Basic and acidic residues" evidence="1">
    <location>
        <begin position="2834"/>
        <end position="2851"/>
    </location>
</feature>
<feature type="region of interest" description="Disordered" evidence="1">
    <location>
        <begin position="2823"/>
        <end position="2904"/>
    </location>
</feature>
<feature type="compositionally biased region" description="Basic and acidic residues" evidence="1">
    <location>
        <begin position="2211"/>
        <end position="2232"/>
    </location>
</feature>
<feature type="region of interest" description="Disordered" evidence="1">
    <location>
        <begin position="997"/>
        <end position="1032"/>
    </location>
</feature>
<accession>A0A2C6KHP0</accession>
<feature type="compositionally biased region" description="Polar residues" evidence="1">
    <location>
        <begin position="427"/>
        <end position="439"/>
    </location>
</feature>
<feature type="compositionally biased region" description="Low complexity" evidence="1">
    <location>
        <begin position="2368"/>
        <end position="2377"/>
    </location>
</feature>
<feature type="region of interest" description="Disordered" evidence="1">
    <location>
        <begin position="3613"/>
        <end position="3663"/>
    </location>
</feature>
<feature type="compositionally biased region" description="Polar residues" evidence="1">
    <location>
        <begin position="3048"/>
        <end position="3066"/>
    </location>
</feature>
<evidence type="ECO:0000313" key="3">
    <source>
        <dbReference type="Proteomes" id="UP000221165"/>
    </source>
</evidence>
<feature type="region of interest" description="Disordered" evidence="1">
    <location>
        <begin position="1083"/>
        <end position="1183"/>
    </location>
</feature>
<feature type="compositionally biased region" description="Polar residues" evidence="1">
    <location>
        <begin position="3437"/>
        <end position="3447"/>
    </location>
</feature>
<feature type="region of interest" description="Disordered" evidence="1">
    <location>
        <begin position="688"/>
        <end position="900"/>
    </location>
</feature>
<feature type="compositionally biased region" description="Polar residues" evidence="1">
    <location>
        <begin position="1636"/>
        <end position="1650"/>
    </location>
</feature>
<feature type="region of interest" description="Disordered" evidence="1">
    <location>
        <begin position="2665"/>
        <end position="2801"/>
    </location>
</feature>
<feature type="region of interest" description="Disordered" evidence="1">
    <location>
        <begin position="158"/>
        <end position="180"/>
    </location>
</feature>
<dbReference type="GeneID" id="94433588"/>
<dbReference type="RefSeq" id="XP_067917646.1">
    <property type="nucleotide sequence ID" value="XM_068070377.1"/>
</dbReference>
<feature type="region of interest" description="Disordered" evidence="1">
    <location>
        <begin position="3392"/>
        <end position="3458"/>
    </location>
</feature>
<feature type="region of interest" description="Disordered" evidence="1">
    <location>
        <begin position="334"/>
        <end position="368"/>
    </location>
</feature>
<feature type="compositionally biased region" description="Polar residues" evidence="1">
    <location>
        <begin position="1576"/>
        <end position="1591"/>
    </location>
</feature>
<feature type="compositionally biased region" description="Basic and acidic residues" evidence="1">
    <location>
        <begin position="1383"/>
        <end position="1397"/>
    </location>
</feature>
<feature type="compositionally biased region" description="Polar residues" evidence="1">
    <location>
        <begin position="3781"/>
        <end position="3793"/>
    </location>
</feature>
<feature type="compositionally biased region" description="Polar residues" evidence="1">
    <location>
        <begin position="748"/>
        <end position="771"/>
    </location>
</feature>
<feature type="region of interest" description="Disordered" evidence="1">
    <location>
        <begin position="3308"/>
        <end position="3361"/>
    </location>
</feature>
<feature type="region of interest" description="Disordered" evidence="1">
    <location>
        <begin position="629"/>
        <end position="661"/>
    </location>
</feature>
<feature type="region of interest" description="Disordered" evidence="1">
    <location>
        <begin position="3019"/>
        <end position="3169"/>
    </location>
</feature>
<feature type="compositionally biased region" description="Low complexity" evidence="1">
    <location>
        <begin position="2720"/>
        <end position="2739"/>
    </location>
</feature>
<feature type="region of interest" description="Disordered" evidence="1">
    <location>
        <begin position="1495"/>
        <end position="1521"/>
    </location>
</feature>
<feature type="compositionally biased region" description="Polar residues" evidence="1">
    <location>
        <begin position="1145"/>
        <end position="1169"/>
    </location>
</feature>
<feature type="compositionally biased region" description="Low complexity" evidence="1">
    <location>
        <begin position="1902"/>
        <end position="1911"/>
    </location>
</feature>
<gene>
    <name evidence="2" type="ORF">CSUI_010272</name>
</gene>
<feature type="region of interest" description="Disordered" evidence="1">
    <location>
        <begin position="1745"/>
        <end position="1774"/>
    </location>
</feature>
<feature type="compositionally biased region" description="Polar residues" evidence="1">
    <location>
        <begin position="1407"/>
        <end position="1422"/>
    </location>
</feature>
<feature type="compositionally biased region" description="Basic and acidic residues" evidence="1">
    <location>
        <begin position="3392"/>
        <end position="3404"/>
    </location>
</feature>
<feature type="compositionally biased region" description="Polar residues" evidence="1">
    <location>
        <begin position="2875"/>
        <end position="2890"/>
    </location>
</feature>
<feature type="compositionally biased region" description="Basic and acidic residues" evidence="1">
    <location>
        <begin position="3875"/>
        <end position="3892"/>
    </location>
</feature>
<feature type="region of interest" description="Disordered" evidence="1">
    <location>
        <begin position="1"/>
        <end position="26"/>
    </location>
</feature>
<feature type="compositionally biased region" description="Low complexity" evidence="1">
    <location>
        <begin position="2507"/>
        <end position="2520"/>
    </location>
</feature>
<feature type="compositionally biased region" description="Basic and acidic residues" evidence="1">
    <location>
        <begin position="2245"/>
        <end position="2257"/>
    </location>
</feature>
<organism evidence="2 3">
    <name type="scientific">Cystoisospora suis</name>
    <dbReference type="NCBI Taxonomy" id="483139"/>
    <lineage>
        <taxon>Eukaryota</taxon>
        <taxon>Sar</taxon>
        <taxon>Alveolata</taxon>
        <taxon>Apicomplexa</taxon>
        <taxon>Conoidasida</taxon>
        <taxon>Coccidia</taxon>
        <taxon>Eucoccidiorida</taxon>
        <taxon>Eimeriorina</taxon>
        <taxon>Sarcocystidae</taxon>
        <taxon>Cystoisospora</taxon>
    </lineage>
</organism>
<feature type="compositionally biased region" description="Basic and acidic residues" evidence="1">
    <location>
        <begin position="1839"/>
        <end position="1848"/>
    </location>
</feature>
<feature type="compositionally biased region" description="Low complexity" evidence="1">
    <location>
        <begin position="3096"/>
        <end position="3114"/>
    </location>
</feature>
<feature type="compositionally biased region" description="Polar residues" evidence="1">
    <location>
        <begin position="1663"/>
        <end position="1676"/>
    </location>
</feature>
<feature type="compositionally biased region" description="Polar residues" evidence="1">
    <location>
        <begin position="1314"/>
        <end position="1323"/>
    </location>
</feature>
<feature type="compositionally biased region" description="Basic and acidic residues" evidence="1">
    <location>
        <begin position="3613"/>
        <end position="3629"/>
    </location>
</feature>
<feature type="compositionally biased region" description="Polar residues" evidence="1">
    <location>
        <begin position="3893"/>
        <end position="3907"/>
    </location>
</feature>
<feature type="compositionally biased region" description="Basic and acidic residues" evidence="1">
    <location>
        <begin position="3033"/>
        <end position="3042"/>
    </location>
</feature>
<feature type="compositionally biased region" description="Low complexity" evidence="1">
    <location>
        <begin position="3964"/>
        <end position="3982"/>
    </location>
</feature>
<feature type="region of interest" description="Disordered" evidence="1">
    <location>
        <begin position="406"/>
        <end position="569"/>
    </location>
</feature>
<feature type="compositionally biased region" description="Basic and acidic residues" evidence="1">
    <location>
        <begin position="3704"/>
        <end position="3717"/>
    </location>
</feature>
<proteinExistence type="predicted"/>
<feature type="region of interest" description="Disordered" evidence="1">
    <location>
        <begin position="3184"/>
        <end position="3263"/>
    </location>
</feature>
<feature type="compositionally biased region" description="Low complexity" evidence="1">
    <location>
        <begin position="3449"/>
        <end position="3458"/>
    </location>
</feature>
<comment type="caution">
    <text evidence="2">The sequence shown here is derived from an EMBL/GenBank/DDBJ whole genome shotgun (WGS) entry which is preliminary data.</text>
</comment>
<keyword evidence="3" id="KW-1185">Reference proteome</keyword>
<feature type="compositionally biased region" description="Basic and acidic residues" evidence="1">
    <location>
        <begin position="3951"/>
        <end position="3963"/>
    </location>
</feature>
<evidence type="ECO:0000313" key="2">
    <source>
        <dbReference type="EMBL" id="PHJ15914.1"/>
    </source>
</evidence>